<comment type="caution">
    <text evidence="2">The sequence shown here is derived from an EMBL/GenBank/DDBJ whole genome shotgun (WGS) entry which is preliminary data.</text>
</comment>
<dbReference type="AlphaFoldDB" id="A0AAE8MUH1"/>
<evidence type="ECO:0000256" key="1">
    <source>
        <dbReference type="SAM" id="MobiDB-lite"/>
    </source>
</evidence>
<keyword evidence="3" id="KW-1185">Reference proteome</keyword>
<dbReference type="EMBL" id="ONZQ02000002">
    <property type="protein sequence ID" value="SPN99189.1"/>
    <property type="molecule type" value="Genomic_DNA"/>
</dbReference>
<protein>
    <submittedName>
        <fullName evidence="2">Uncharacterized protein</fullName>
    </submittedName>
</protein>
<organism evidence="2 3">
    <name type="scientific">Cephalotrichum gorgonifer</name>
    <dbReference type="NCBI Taxonomy" id="2041049"/>
    <lineage>
        <taxon>Eukaryota</taxon>
        <taxon>Fungi</taxon>
        <taxon>Dikarya</taxon>
        <taxon>Ascomycota</taxon>
        <taxon>Pezizomycotina</taxon>
        <taxon>Sordariomycetes</taxon>
        <taxon>Hypocreomycetidae</taxon>
        <taxon>Microascales</taxon>
        <taxon>Microascaceae</taxon>
        <taxon>Cephalotrichum</taxon>
    </lineage>
</organism>
<reference evidence="2" key="1">
    <citation type="submission" date="2018-03" db="EMBL/GenBank/DDBJ databases">
        <authorList>
            <person name="Guldener U."/>
        </authorList>
    </citation>
    <scope>NUCLEOTIDE SEQUENCE</scope>
</reference>
<accession>A0AAE8MUH1</accession>
<feature type="region of interest" description="Disordered" evidence="1">
    <location>
        <begin position="128"/>
        <end position="171"/>
    </location>
</feature>
<name>A0AAE8MUH1_9PEZI</name>
<gene>
    <name evidence="2" type="ORF">DNG_02226</name>
</gene>
<dbReference type="Proteomes" id="UP001187682">
    <property type="component" value="Unassembled WGS sequence"/>
</dbReference>
<evidence type="ECO:0000313" key="3">
    <source>
        <dbReference type="Proteomes" id="UP001187682"/>
    </source>
</evidence>
<feature type="compositionally biased region" description="Basic and acidic residues" evidence="1">
    <location>
        <begin position="136"/>
        <end position="164"/>
    </location>
</feature>
<evidence type="ECO:0000313" key="2">
    <source>
        <dbReference type="EMBL" id="SPN99189.1"/>
    </source>
</evidence>
<sequence>MSGPTPYTIRYYNSYSRMLGYLYPMITSEDNPEYRIWNGRDVSGDMWREGDGDNRVVDLNEDCDGTTIPYTTYYFAADVVGGGSPYLSDSVFTFDPNSTNVANVEWSGNAIDCGGSFNGITTYPLVNDPTSASGQREIKAGESSHAKSEHEAGKAGKERFDAGHRAPGVAV</sequence>
<proteinExistence type="predicted"/>